<dbReference type="Proteomes" id="UP001163046">
    <property type="component" value="Unassembled WGS sequence"/>
</dbReference>
<accession>A0A9W9Y6Q2</accession>
<feature type="non-terminal residue" evidence="1">
    <location>
        <position position="72"/>
    </location>
</feature>
<evidence type="ECO:0000313" key="2">
    <source>
        <dbReference type="Proteomes" id="UP001163046"/>
    </source>
</evidence>
<gene>
    <name evidence="1" type="ORF">OS493_040433</name>
</gene>
<comment type="caution">
    <text evidence="1">The sequence shown here is derived from an EMBL/GenBank/DDBJ whole genome shotgun (WGS) entry which is preliminary data.</text>
</comment>
<evidence type="ECO:0000313" key="1">
    <source>
        <dbReference type="EMBL" id="KAJ7307841.1"/>
    </source>
</evidence>
<dbReference type="AlphaFoldDB" id="A0A9W9Y6Q2"/>
<organism evidence="1 2">
    <name type="scientific">Desmophyllum pertusum</name>
    <dbReference type="NCBI Taxonomy" id="174260"/>
    <lineage>
        <taxon>Eukaryota</taxon>
        <taxon>Metazoa</taxon>
        <taxon>Cnidaria</taxon>
        <taxon>Anthozoa</taxon>
        <taxon>Hexacorallia</taxon>
        <taxon>Scleractinia</taxon>
        <taxon>Caryophylliina</taxon>
        <taxon>Caryophylliidae</taxon>
        <taxon>Desmophyllum</taxon>
    </lineage>
</organism>
<keyword evidence="2" id="KW-1185">Reference proteome</keyword>
<sequence length="72" mass="8454">MSTLLEKQVWRELLWPVQRAGREEEEEEVEIVEERQLPPQGAILVATEERGEKKCYPQHHFTRQPLTRGIGS</sequence>
<name>A0A9W9Y6Q2_9CNID</name>
<dbReference type="EMBL" id="MU828153">
    <property type="protein sequence ID" value="KAJ7307841.1"/>
    <property type="molecule type" value="Genomic_DNA"/>
</dbReference>
<proteinExistence type="predicted"/>
<protein>
    <submittedName>
        <fullName evidence="1">Uncharacterized protein</fullName>
    </submittedName>
</protein>
<reference evidence="1" key="1">
    <citation type="submission" date="2023-01" db="EMBL/GenBank/DDBJ databases">
        <title>Genome assembly of the deep-sea coral Lophelia pertusa.</title>
        <authorList>
            <person name="Herrera S."/>
            <person name="Cordes E."/>
        </authorList>
    </citation>
    <scope>NUCLEOTIDE SEQUENCE</scope>
    <source>
        <strain evidence="1">USNM1676648</strain>
        <tissue evidence="1">Polyp</tissue>
    </source>
</reference>